<dbReference type="AlphaFoldDB" id="A0A1Y6BAA9"/>
<evidence type="ECO:0000256" key="3">
    <source>
        <dbReference type="ARBA" id="ARBA00022692"/>
    </source>
</evidence>
<feature type="signal peptide" evidence="6">
    <location>
        <begin position="1"/>
        <end position="23"/>
    </location>
</feature>
<dbReference type="GO" id="GO:0005886">
    <property type="term" value="C:plasma membrane"/>
    <property type="evidence" value="ECO:0007669"/>
    <property type="project" value="UniProtKB-SubCell"/>
</dbReference>
<name>A0A1Y6BAA9_9BACT</name>
<dbReference type="RefSeq" id="WP_132316083.1">
    <property type="nucleotide sequence ID" value="NZ_FWZT01000003.1"/>
</dbReference>
<accession>A0A1Y6BAA9</accession>
<evidence type="ECO:0000256" key="5">
    <source>
        <dbReference type="ARBA" id="ARBA00023136"/>
    </source>
</evidence>
<proteinExistence type="predicted"/>
<dbReference type="EMBL" id="FWZT01000003">
    <property type="protein sequence ID" value="SMF01198.1"/>
    <property type="molecule type" value="Genomic_DNA"/>
</dbReference>
<dbReference type="Gene3D" id="3.30.450.20">
    <property type="entry name" value="PAS domain"/>
    <property type="match status" value="1"/>
</dbReference>
<dbReference type="InterPro" id="IPR033480">
    <property type="entry name" value="sCache_2"/>
</dbReference>
<dbReference type="STRING" id="1513793.SAMN06296036_103162"/>
<comment type="subcellular location">
    <subcellularLocation>
        <location evidence="1">Cell membrane</location>
        <topology evidence="1">Multi-pass membrane protein</topology>
    </subcellularLocation>
</comment>
<evidence type="ECO:0000313" key="9">
    <source>
        <dbReference type="Proteomes" id="UP000192907"/>
    </source>
</evidence>
<keyword evidence="6" id="KW-0732">Signal</keyword>
<evidence type="ECO:0000256" key="4">
    <source>
        <dbReference type="ARBA" id="ARBA00022989"/>
    </source>
</evidence>
<keyword evidence="3" id="KW-0812">Transmembrane</keyword>
<evidence type="ECO:0000259" key="7">
    <source>
        <dbReference type="SMART" id="SM01049"/>
    </source>
</evidence>
<keyword evidence="2" id="KW-1003">Cell membrane</keyword>
<dbReference type="SMART" id="SM01049">
    <property type="entry name" value="Cache_2"/>
    <property type="match status" value="1"/>
</dbReference>
<dbReference type="Proteomes" id="UP000192907">
    <property type="component" value="Unassembled WGS sequence"/>
</dbReference>
<dbReference type="InterPro" id="IPR004010">
    <property type="entry name" value="Double_Cache_2"/>
</dbReference>
<feature type="domain" description="Single Cache" evidence="7">
    <location>
        <begin position="20"/>
        <end position="100"/>
    </location>
</feature>
<sequence>MLRQYLIICLGFLGISLSSAGFAIDCEKEQAKQAVLDICSKIESNGKSALKDVAKFRYCGSNYVWVQDSNVKMVLHPIKPRLNGRDLTKNKDEKGKLLFVEFDKAAKSNAGGDWVNYVWAKPGAEKATPKVSFVKRCGGDLGWVAGSGIWK</sequence>
<evidence type="ECO:0000313" key="8">
    <source>
        <dbReference type="EMBL" id="SMF01198.1"/>
    </source>
</evidence>
<dbReference type="Pfam" id="PF08269">
    <property type="entry name" value="dCache_2"/>
    <property type="match status" value="1"/>
</dbReference>
<evidence type="ECO:0000256" key="1">
    <source>
        <dbReference type="ARBA" id="ARBA00004651"/>
    </source>
</evidence>
<keyword evidence="5" id="KW-0472">Membrane</keyword>
<protein>
    <submittedName>
        <fullName evidence="8">Methyl-accepting chemotaxis protein</fullName>
    </submittedName>
</protein>
<feature type="chain" id="PRO_5012802889" evidence="6">
    <location>
        <begin position="24"/>
        <end position="151"/>
    </location>
</feature>
<dbReference type="OrthoDB" id="5288503at2"/>
<evidence type="ECO:0000256" key="6">
    <source>
        <dbReference type="SAM" id="SignalP"/>
    </source>
</evidence>
<keyword evidence="9" id="KW-1185">Reference proteome</keyword>
<organism evidence="8 9">
    <name type="scientific">Pseudobacteriovorax antillogorgiicola</name>
    <dbReference type="NCBI Taxonomy" id="1513793"/>
    <lineage>
        <taxon>Bacteria</taxon>
        <taxon>Pseudomonadati</taxon>
        <taxon>Bdellovibrionota</taxon>
        <taxon>Oligoflexia</taxon>
        <taxon>Oligoflexales</taxon>
        <taxon>Pseudobacteriovoracaceae</taxon>
        <taxon>Pseudobacteriovorax</taxon>
    </lineage>
</organism>
<keyword evidence="4" id="KW-1133">Transmembrane helix</keyword>
<gene>
    <name evidence="8" type="ORF">SAMN06296036_103162</name>
</gene>
<reference evidence="9" key="1">
    <citation type="submission" date="2017-04" db="EMBL/GenBank/DDBJ databases">
        <authorList>
            <person name="Varghese N."/>
            <person name="Submissions S."/>
        </authorList>
    </citation>
    <scope>NUCLEOTIDE SEQUENCE [LARGE SCALE GENOMIC DNA]</scope>
    <source>
        <strain evidence="9">RKEM611</strain>
    </source>
</reference>
<evidence type="ECO:0000256" key="2">
    <source>
        <dbReference type="ARBA" id="ARBA00022475"/>
    </source>
</evidence>